<dbReference type="GO" id="GO:0003676">
    <property type="term" value="F:nucleic acid binding"/>
    <property type="evidence" value="ECO:0007669"/>
    <property type="project" value="InterPro"/>
</dbReference>
<dbReference type="InterPro" id="IPR012337">
    <property type="entry name" value="RNaseH-like_sf"/>
</dbReference>
<comment type="caution">
    <text evidence="3">The sequence shown here is derived from an EMBL/GenBank/DDBJ whole genome shotgun (WGS) entry which is preliminary data.</text>
</comment>
<dbReference type="Pfam" id="PF01612">
    <property type="entry name" value="DNA_pol_A_exo1"/>
    <property type="match status" value="1"/>
</dbReference>
<feature type="domain" description="3'-5' exonuclease" evidence="2">
    <location>
        <begin position="11"/>
        <end position="205"/>
    </location>
</feature>
<dbReference type="Proteomes" id="UP000813444">
    <property type="component" value="Unassembled WGS sequence"/>
</dbReference>
<name>A0A8K0SJ03_9HYPO</name>
<evidence type="ECO:0000313" key="4">
    <source>
        <dbReference type="Proteomes" id="UP000813444"/>
    </source>
</evidence>
<dbReference type="PANTHER" id="PTHR43040">
    <property type="entry name" value="RIBONUCLEASE D"/>
    <property type="match status" value="1"/>
</dbReference>
<dbReference type="Gene3D" id="3.30.420.10">
    <property type="entry name" value="Ribonuclease H-like superfamily/Ribonuclease H"/>
    <property type="match status" value="1"/>
</dbReference>
<accession>A0A8K0SJ03</accession>
<organism evidence="3 4">
    <name type="scientific">Stachybotrys elegans</name>
    <dbReference type="NCBI Taxonomy" id="80388"/>
    <lineage>
        <taxon>Eukaryota</taxon>
        <taxon>Fungi</taxon>
        <taxon>Dikarya</taxon>
        <taxon>Ascomycota</taxon>
        <taxon>Pezizomycotina</taxon>
        <taxon>Sordariomycetes</taxon>
        <taxon>Hypocreomycetidae</taxon>
        <taxon>Hypocreales</taxon>
        <taxon>Stachybotryaceae</taxon>
        <taxon>Stachybotrys</taxon>
    </lineage>
</organism>
<dbReference type="AlphaFoldDB" id="A0A8K0SJ03"/>
<protein>
    <submittedName>
        <fullName evidence="3">Ribonuclease H-like domain-containing protein</fullName>
    </submittedName>
</protein>
<dbReference type="GO" id="GO:0006139">
    <property type="term" value="P:nucleobase-containing compound metabolic process"/>
    <property type="evidence" value="ECO:0007669"/>
    <property type="project" value="InterPro"/>
</dbReference>
<keyword evidence="4" id="KW-1185">Reference proteome</keyword>
<dbReference type="SUPFAM" id="SSF53098">
    <property type="entry name" value="Ribonuclease H-like"/>
    <property type="match status" value="1"/>
</dbReference>
<evidence type="ECO:0000313" key="3">
    <source>
        <dbReference type="EMBL" id="KAH7311520.1"/>
    </source>
</evidence>
<gene>
    <name evidence="3" type="ORF">B0I35DRAFT_438225</name>
</gene>
<dbReference type="GO" id="GO:0008408">
    <property type="term" value="F:3'-5' exonuclease activity"/>
    <property type="evidence" value="ECO:0007669"/>
    <property type="project" value="InterPro"/>
</dbReference>
<proteinExistence type="predicted"/>
<feature type="region of interest" description="Disordered" evidence="1">
    <location>
        <begin position="263"/>
        <end position="290"/>
    </location>
</feature>
<dbReference type="SMART" id="SM00474">
    <property type="entry name" value="35EXOc"/>
    <property type="match status" value="1"/>
</dbReference>
<sequence length="303" mass="34200">MASSTQSATSPTLVSSLPDLQAFLSSITSSSILYLDLEGKKLSRNGTLTLMAVHIQPAQATSLIDVQTLGKAAFITSSADNKTLKSILEDPSTPKLLWDVRNDADALWAHYGVGLEGVTDVQLLENAYRSGDKTYVRGLKACVQADLKLKAMEINRWTQTKKEVQDLMARDIFSCRPLDPKVMQYCVNDVVYLPALHDIYTRHLDRQSLEQVKYESARRVALARDPAYNPESEMKKLGPWGSGSGKIICSIHDLFERLEDERMDEEQKEWLEPNAYEYDDMDDYPDNSKDAAWDDTFDSCWEK</sequence>
<reference evidence="3" key="1">
    <citation type="journal article" date="2021" name="Nat. Commun.">
        <title>Genetic determinants of endophytism in the Arabidopsis root mycobiome.</title>
        <authorList>
            <person name="Mesny F."/>
            <person name="Miyauchi S."/>
            <person name="Thiergart T."/>
            <person name="Pickel B."/>
            <person name="Atanasova L."/>
            <person name="Karlsson M."/>
            <person name="Huettel B."/>
            <person name="Barry K.W."/>
            <person name="Haridas S."/>
            <person name="Chen C."/>
            <person name="Bauer D."/>
            <person name="Andreopoulos W."/>
            <person name="Pangilinan J."/>
            <person name="LaButti K."/>
            <person name="Riley R."/>
            <person name="Lipzen A."/>
            <person name="Clum A."/>
            <person name="Drula E."/>
            <person name="Henrissat B."/>
            <person name="Kohler A."/>
            <person name="Grigoriev I.V."/>
            <person name="Martin F.M."/>
            <person name="Hacquard S."/>
        </authorList>
    </citation>
    <scope>NUCLEOTIDE SEQUENCE</scope>
    <source>
        <strain evidence="3">MPI-CAGE-CH-0235</strain>
    </source>
</reference>
<dbReference type="EMBL" id="JAGPNK010000011">
    <property type="protein sequence ID" value="KAH7311520.1"/>
    <property type="molecule type" value="Genomic_DNA"/>
</dbReference>
<dbReference type="InterPro" id="IPR036397">
    <property type="entry name" value="RNaseH_sf"/>
</dbReference>
<dbReference type="InterPro" id="IPR002562">
    <property type="entry name" value="3'-5'_exonuclease_dom"/>
</dbReference>
<dbReference type="OrthoDB" id="26838at2759"/>
<evidence type="ECO:0000256" key="1">
    <source>
        <dbReference type="SAM" id="MobiDB-lite"/>
    </source>
</evidence>
<dbReference type="PANTHER" id="PTHR43040:SF1">
    <property type="entry name" value="RIBONUCLEASE D"/>
    <property type="match status" value="1"/>
</dbReference>
<evidence type="ECO:0000259" key="2">
    <source>
        <dbReference type="SMART" id="SM00474"/>
    </source>
</evidence>